<dbReference type="Gene3D" id="3.40.50.1110">
    <property type="entry name" value="SGNH hydrolase"/>
    <property type="match status" value="1"/>
</dbReference>
<accession>A0A2T3AVL8</accession>
<evidence type="ECO:0000313" key="2">
    <source>
        <dbReference type="EMBL" id="PSS12692.1"/>
    </source>
</evidence>
<dbReference type="PANTHER" id="PTHR14209">
    <property type="entry name" value="ISOAMYL ACETATE-HYDROLYZING ESTERASE 1"/>
    <property type="match status" value="1"/>
</dbReference>
<dbReference type="SUPFAM" id="SSF52266">
    <property type="entry name" value="SGNH hydrolase"/>
    <property type="match status" value="1"/>
</dbReference>
<dbReference type="STRING" id="857342.A0A2T3AVL8"/>
<dbReference type="InterPro" id="IPR045136">
    <property type="entry name" value="Iah1-like"/>
</dbReference>
<dbReference type="FunCoup" id="A0A2T3AVL8">
    <property type="interactions" value="230"/>
</dbReference>
<name>A0A2T3AVL8_AMORE</name>
<dbReference type="EMBL" id="KZ679015">
    <property type="protein sequence ID" value="PSS12692.1"/>
    <property type="molecule type" value="Genomic_DNA"/>
</dbReference>
<dbReference type="PANTHER" id="PTHR14209:SF19">
    <property type="entry name" value="ISOAMYL ACETATE-HYDROLYZING ESTERASE 1 HOMOLOG"/>
    <property type="match status" value="1"/>
</dbReference>
<dbReference type="InterPro" id="IPR036514">
    <property type="entry name" value="SGNH_hydro_sf"/>
</dbReference>
<keyword evidence="3" id="KW-1185">Reference proteome</keyword>
<dbReference type="Proteomes" id="UP000241818">
    <property type="component" value="Unassembled WGS sequence"/>
</dbReference>
<dbReference type="GeneID" id="36577466"/>
<dbReference type="OrthoDB" id="671439at2759"/>
<feature type="domain" description="SGNH hydrolase-type esterase" evidence="1">
    <location>
        <begin position="12"/>
        <end position="227"/>
    </location>
</feature>
<dbReference type="RefSeq" id="XP_024718690.1">
    <property type="nucleotide sequence ID" value="XM_024869385.1"/>
</dbReference>
<evidence type="ECO:0000259" key="1">
    <source>
        <dbReference type="Pfam" id="PF13472"/>
    </source>
</evidence>
<dbReference type="InterPro" id="IPR013830">
    <property type="entry name" value="SGNH_hydro"/>
</dbReference>
<evidence type="ECO:0000313" key="3">
    <source>
        <dbReference type="Proteomes" id="UP000241818"/>
    </source>
</evidence>
<dbReference type="Pfam" id="PF13472">
    <property type="entry name" value="Lipase_GDSL_2"/>
    <property type="match status" value="1"/>
</dbReference>
<sequence length="263" mass="28974">MAAPNRYPQFLLLGDSLVQYSSYLSNGGFAFGAGLQEHCSRRLDVVNRGLAGYTTAHLLRILPELVPAPSCAKVDYLLLLVGANDACLPTSPTRQHVPLDEYRANIKTILTHPSITAHQPTIFLVTPPPINEVQLEINDRMKGVSGITRLQRVTAQYADAIREVAAEFKDQKVVLVDLWTAMMKEAVALNPSYVQGAGMLGSKEMGDSEELRSLLVDGLHLIGAGYKVFLDELLPLVGPTWKDEPFDAPSWIYPHWSIAPRID</sequence>
<dbReference type="CDD" id="cd01838">
    <property type="entry name" value="Isoamyl_acetate_hydrolase_like"/>
    <property type="match status" value="1"/>
</dbReference>
<reference evidence="2 3" key="1">
    <citation type="journal article" date="2018" name="New Phytol.">
        <title>Comparative genomics and transcriptomics depict ericoid mycorrhizal fungi as versatile saprotrophs and plant mutualists.</title>
        <authorList>
            <person name="Martino E."/>
            <person name="Morin E."/>
            <person name="Grelet G.A."/>
            <person name="Kuo A."/>
            <person name="Kohler A."/>
            <person name="Daghino S."/>
            <person name="Barry K.W."/>
            <person name="Cichocki N."/>
            <person name="Clum A."/>
            <person name="Dockter R.B."/>
            <person name="Hainaut M."/>
            <person name="Kuo R.C."/>
            <person name="LaButti K."/>
            <person name="Lindahl B.D."/>
            <person name="Lindquist E.A."/>
            <person name="Lipzen A."/>
            <person name="Khouja H.R."/>
            <person name="Magnuson J."/>
            <person name="Murat C."/>
            <person name="Ohm R.A."/>
            <person name="Singer S.W."/>
            <person name="Spatafora J.W."/>
            <person name="Wang M."/>
            <person name="Veneault-Fourrey C."/>
            <person name="Henrissat B."/>
            <person name="Grigoriev I.V."/>
            <person name="Martin F.M."/>
            <person name="Perotto S."/>
        </authorList>
    </citation>
    <scope>NUCLEOTIDE SEQUENCE [LARGE SCALE GENOMIC DNA]</scope>
    <source>
        <strain evidence="2 3">ATCC 22711</strain>
    </source>
</reference>
<gene>
    <name evidence="2" type="ORF">M430DRAFT_68891</name>
</gene>
<dbReference type="InParanoid" id="A0A2T3AVL8"/>
<organism evidence="2 3">
    <name type="scientific">Amorphotheca resinae ATCC 22711</name>
    <dbReference type="NCBI Taxonomy" id="857342"/>
    <lineage>
        <taxon>Eukaryota</taxon>
        <taxon>Fungi</taxon>
        <taxon>Dikarya</taxon>
        <taxon>Ascomycota</taxon>
        <taxon>Pezizomycotina</taxon>
        <taxon>Leotiomycetes</taxon>
        <taxon>Helotiales</taxon>
        <taxon>Amorphothecaceae</taxon>
        <taxon>Amorphotheca</taxon>
    </lineage>
</organism>
<dbReference type="AlphaFoldDB" id="A0A2T3AVL8"/>
<proteinExistence type="predicted"/>
<protein>
    <recommendedName>
        <fullName evidence="1">SGNH hydrolase-type esterase domain-containing protein</fullName>
    </recommendedName>
</protein>